<proteinExistence type="predicted"/>
<dbReference type="CDD" id="cd01127">
    <property type="entry name" value="TrwB_TraG_TraD_VirD4"/>
    <property type="match status" value="1"/>
</dbReference>
<dbReference type="SUPFAM" id="SSF52540">
    <property type="entry name" value="P-loop containing nucleoside triphosphate hydrolases"/>
    <property type="match status" value="1"/>
</dbReference>
<organism evidence="1 2">
    <name type="scientific">candidate division WS5 bacterium</name>
    <dbReference type="NCBI Taxonomy" id="2093353"/>
    <lineage>
        <taxon>Bacteria</taxon>
        <taxon>candidate division WS5</taxon>
    </lineage>
</organism>
<feature type="non-terminal residue" evidence="1">
    <location>
        <position position="129"/>
    </location>
</feature>
<comment type="caution">
    <text evidence="1">The sequence shown here is derived from an EMBL/GenBank/DDBJ whole genome shotgun (WGS) entry which is preliminary data.</text>
</comment>
<dbReference type="Gene3D" id="3.40.50.300">
    <property type="entry name" value="P-loop containing nucleotide triphosphate hydrolases"/>
    <property type="match status" value="1"/>
</dbReference>
<evidence type="ECO:0008006" key="3">
    <source>
        <dbReference type="Google" id="ProtNLM"/>
    </source>
</evidence>
<gene>
    <name evidence="1" type="ORF">C4544_05270</name>
</gene>
<accession>A0A419DB18</accession>
<dbReference type="EMBL" id="QZJW01000047">
    <property type="protein sequence ID" value="RJO60297.1"/>
    <property type="molecule type" value="Genomic_DNA"/>
</dbReference>
<dbReference type="InterPro" id="IPR027417">
    <property type="entry name" value="P-loop_NTPase"/>
</dbReference>
<sequence>MKESDENKSPFDLLQQMNAKGKTRASKELYIGKAVNIEEPGNTKIERFHVKNSDRGGHLGVLGTTRIGKTRLLEHLISQDIMAGNNVIVIDPKGDSDLFSKIIETAVHAGRLNDIIMITPIYPKFSSKI</sequence>
<evidence type="ECO:0000313" key="2">
    <source>
        <dbReference type="Proteomes" id="UP000285655"/>
    </source>
</evidence>
<reference evidence="1 2" key="1">
    <citation type="journal article" date="2017" name="ISME J.">
        <title>Energy and carbon metabolisms in a deep terrestrial subsurface fluid microbial community.</title>
        <authorList>
            <person name="Momper L."/>
            <person name="Jungbluth S.P."/>
            <person name="Lee M.D."/>
            <person name="Amend J.P."/>
        </authorList>
    </citation>
    <scope>NUCLEOTIDE SEQUENCE [LARGE SCALE GENOMIC DNA]</scope>
    <source>
        <strain evidence="1">SURF_29</strain>
    </source>
</reference>
<dbReference type="Proteomes" id="UP000285655">
    <property type="component" value="Unassembled WGS sequence"/>
</dbReference>
<protein>
    <recommendedName>
        <fullName evidence="3">DUF87 domain-containing protein</fullName>
    </recommendedName>
</protein>
<name>A0A419DB18_9BACT</name>
<evidence type="ECO:0000313" key="1">
    <source>
        <dbReference type="EMBL" id="RJO60297.1"/>
    </source>
</evidence>
<dbReference type="AlphaFoldDB" id="A0A419DB18"/>